<feature type="transmembrane region" description="Helical" evidence="1">
    <location>
        <begin position="12"/>
        <end position="37"/>
    </location>
</feature>
<evidence type="ECO:0000313" key="2">
    <source>
        <dbReference type="EMBL" id="KEQ39903.1"/>
    </source>
</evidence>
<comment type="caution">
    <text evidence="2">The sequence shown here is derived from an EMBL/GenBank/DDBJ whole genome shotgun (WGS) entry which is preliminary data.</text>
</comment>
<dbReference type="Proteomes" id="UP000028030">
    <property type="component" value="Unassembled WGS sequence"/>
</dbReference>
<feature type="transmembrane region" description="Helical" evidence="1">
    <location>
        <begin position="162"/>
        <end position="185"/>
    </location>
</feature>
<feature type="transmembrane region" description="Helical" evidence="1">
    <location>
        <begin position="139"/>
        <end position="156"/>
    </location>
</feature>
<name>A0A081QAD0_STRMT</name>
<reference evidence="2 3" key="1">
    <citation type="submission" date="2014-05" db="EMBL/GenBank/DDBJ databases">
        <authorList>
            <person name="Daugherty S.C."/>
            <person name="Tallon L.J."/>
            <person name="Sadzewicz L."/>
            <person name="Kilian M."/>
            <person name="Tettelin H."/>
        </authorList>
    </citation>
    <scope>NUCLEOTIDE SEQUENCE [LARGE SCALE GENOMIC DNA]</scope>
    <source>
        <strain evidence="2 3">SK642</strain>
    </source>
</reference>
<accession>A0A081QAD0</accession>
<evidence type="ECO:0000313" key="3">
    <source>
        <dbReference type="Proteomes" id="UP000028030"/>
    </source>
</evidence>
<sequence>MGIIKKYSPEISLFLSVCIALFIPFISSKTSLPLGIINNDIPSNMVQQIIVMIKAEYVFAYFAFIISILVLRFFPLKLDIRPFILAGLIFVVRQFLTGMQNETSIGLHIESKAGPAYYLLVLGILSYVITSIKNSKNKLFYILPIVLLIEPTFDLITSSISLGIYSLVELLKLIIPPLIIIIYIISAGSRAEEVEPDLTLKEKDGTERYFNEIKK</sequence>
<dbReference type="PATRIC" id="fig|28037.97.peg.1099"/>
<evidence type="ECO:0000256" key="1">
    <source>
        <dbReference type="SAM" id="Phobius"/>
    </source>
</evidence>
<dbReference type="EMBL" id="JPFW01000008">
    <property type="protein sequence ID" value="KEQ39903.1"/>
    <property type="molecule type" value="Genomic_DNA"/>
</dbReference>
<feature type="transmembrane region" description="Helical" evidence="1">
    <location>
        <begin position="49"/>
        <end position="71"/>
    </location>
</feature>
<keyword evidence="1" id="KW-0472">Membrane</keyword>
<feature type="transmembrane region" description="Helical" evidence="1">
    <location>
        <begin position="78"/>
        <end position="96"/>
    </location>
</feature>
<protein>
    <submittedName>
        <fullName evidence="2">Putative membrane protein</fullName>
    </submittedName>
</protein>
<organism evidence="2 3">
    <name type="scientific">Streptococcus mitis</name>
    <dbReference type="NCBI Taxonomy" id="28037"/>
    <lineage>
        <taxon>Bacteria</taxon>
        <taxon>Bacillati</taxon>
        <taxon>Bacillota</taxon>
        <taxon>Bacilli</taxon>
        <taxon>Lactobacillales</taxon>
        <taxon>Streptococcaceae</taxon>
        <taxon>Streptococcus</taxon>
        <taxon>Streptococcus mitis group</taxon>
    </lineage>
</organism>
<proteinExistence type="predicted"/>
<dbReference type="RefSeq" id="WP_033683815.1">
    <property type="nucleotide sequence ID" value="NZ_JPFW01000008.1"/>
</dbReference>
<dbReference type="AlphaFoldDB" id="A0A081QAD0"/>
<keyword evidence="1" id="KW-1133">Transmembrane helix</keyword>
<keyword evidence="1" id="KW-0812">Transmembrane</keyword>
<feature type="transmembrane region" description="Helical" evidence="1">
    <location>
        <begin position="116"/>
        <end position="132"/>
    </location>
</feature>
<gene>
    <name evidence="2" type="ORF">SK642_1160</name>
</gene>